<proteinExistence type="inferred from homology"/>
<dbReference type="HOGENOM" id="CLU_025895_3_0_1"/>
<dbReference type="VEuPathDB" id="FungiDB:PYU1_G008414"/>
<dbReference type="SUPFAM" id="SSF50978">
    <property type="entry name" value="WD40 repeat-like"/>
    <property type="match status" value="1"/>
</dbReference>
<dbReference type="InterPro" id="IPR001680">
    <property type="entry name" value="WD40_rpt"/>
</dbReference>
<name>K3WTY4_GLOUD</name>
<dbReference type="InterPro" id="IPR015943">
    <property type="entry name" value="WD40/YVTN_repeat-like_dom_sf"/>
</dbReference>
<accession>K3WTY4</accession>
<evidence type="ECO:0000313" key="6">
    <source>
        <dbReference type="Proteomes" id="UP000019132"/>
    </source>
</evidence>
<evidence type="ECO:0000256" key="1">
    <source>
        <dbReference type="ARBA" id="ARBA00022574"/>
    </source>
</evidence>
<dbReference type="Pfam" id="PF21032">
    <property type="entry name" value="PROPPIN"/>
    <property type="match status" value="1"/>
</dbReference>
<dbReference type="Gene3D" id="2.130.10.10">
    <property type="entry name" value="YVTN repeat-like/Quinoprotein amine dehydrogenase"/>
    <property type="match status" value="1"/>
</dbReference>
<dbReference type="eggNOG" id="KOG2110">
    <property type="taxonomic scope" value="Eukaryota"/>
</dbReference>
<dbReference type="PANTHER" id="PTHR11227">
    <property type="entry name" value="WD-REPEAT PROTEIN INTERACTING WITH PHOSPHOINOSIDES WIPI -RELATED"/>
    <property type="match status" value="1"/>
</dbReference>
<dbReference type="EnsemblProtists" id="PYU1_T008430">
    <property type="protein sequence ID" value="PYU1_T008430"/>
    <property type="gene ID" value="PYU1_G008414"/>
</dbReference>
<evidence type="ECO:0000313" key="5">
    <source>
        <dbReference type="EnsemblProtists" id="PYU1_T008430"/>
    </source>
</evidence>
<reference evidence="6" key="2">
    <citation type="submission" date="2010-04" db="EMBL/GenBank/DDBJ databases">
        <authorList>
            <person name="Buell R."/>
            <person name="Hamilton J."/>
            <person name="Hostetler J."/>
        </authorList>
    </citation>
    <scope>NUCLEOTIDE SEQUENCE [LARGE SCALE GENOMIC DNA]</scope>
    <source>
        <strain evidence="6">DAOM:BR144</strain>
    </source>
</reference>
<dbReference type="InterPro" id="IPR036322">
    <property type="entry name" value="WD40_repeat_dom_sf"/>
</dbReference>
<evidence type="ECO:0000256" key="4">
    <source>
        <dbReference type="SAM" id="MobiDB-lite"/>
    </source>
</evidence>
<reference evidence="5" key="3">
    <citation type="submission" date="2015-02" db="UniProtKB">
        <authorList>
            <consortium name="EnsemblProtists"/>
        </authorList>
    </citation>
    <scope>IDENTIFICATION</scope>
    <source>
        <strain evidence="5">DAOM BR144</strain>
    </source>
</reference>
<comment type="similarity">
    <text evidence="3">Belongs to the WD repeat PROPPIN family.</text>
</comment>
<dbReference type="AlphaFoldDB" id="K3WTY4"/>
<evidence type="ECO:0008006" key="7">
    <source>
        <dbReference type="Google" id="ProtNLM"/>
    </source>
</evidence>
<dbReference type="Proteomes" id="UP000019132">
    <property type="component" value="Unassembled WGS sequence"/>
</dbReference>
<dbReference type="STRING" id="431595.K3WTY4"/>
<feature type="region of interest" description="Disordered" evidence="4">
    <location>
        <begin position="507"/>
        <end position="537"/>
    </location>
</feature>
<feature type="compositionally biased region" description="Low complexity" evidence="4">
    <location>
        <begin position="521"/>
        <end position="537"/>
    </location>
</feature>
<reference evidence="6" key="1">
    <citation type="journal article" date="2010" name="Genome Biol.">
        <title>Genome sequence of the necrotrophic plant pathogen Pythium ultimum reveals original pathogenicity mechanisms and effector repertoire.</title>
        <authorList>
            <person name="Levesque C.A."/>
            <person name="Brouwer H."/>
            <person name="Cano L."/>
            <person name="Hamilton J.P."/>
            <person name="Holt C."/>
            <person name="Huitema E."/>
            <person name="Raffaele S."/>
            <person name="Robideau G.P."/>
            <person name="Thines M."/>
            <person name="Win J."/>
            <person name="Zerillo M.M."/>
            <person name="Beakes G.W."/>
            <person name="Boore J.L."/>
            <person name="Busam D."/>
            <person name="Dumas B."/>
            <person name="Ferriera S."/>
            <person name="Fuerstenberg S.I."/>
            <person name="Gachon C.M."/>
            <person name="Gaulin E."/>
            <person name="Govers F."/>
            <person name="Grenville-Briggs L."/>
            <person name="Horner N."/>
            <person name="Hostetler J."/>
            <person name="Jiang R.H."/>
            <person name="Johnson J."/>
            <person name="Krajaejun T."/>
            <person name="Lin H."/>
            <person name="Meijer H.J."/>
            <person name="Moore B."/>
            <person name="Morris P."/>
            <person name="Phuntmart V."/>
            <person name="Puiu D."/>
            <person name="Shetty J."/>
            <person name="Stajich J.E."/>
            <person name="Tripathy S."/>
            <person name="Wawra S."/>
            <person name="van West P."/>
            <person name="Whitty B.R."/>
            <person name="Coutinho P.M."/>
            <person name="Henrissat B."/>
            <person name="Martin F."/>
            <person name="Thomas P.D."/>
            <person name="Tyler B.M."/>
            <person name="De Vries R.P."/>
            <person name="Kamoun S."/>
            <person name="Yandell M."/>
            <person name="Tisserat N."/>
            <person name="Buell C.R."/>
        </authorList>
    </citation>
    <scope>NUCLEOTIDE SEQUENCE</scope>
    <source>
        <strain evidence="6">DAOM:BR144</strain>
    </source>
</reference>
<dbReference type="EMBL" id="GL376613">
    <property type="status" value="NOT_ANNOTATED_CDS"/>
    <property type="molecule type" value="Genomic_DNA"/>
</dbReference>
<keyword evidence="1" id="KW-0853">WD repeat</keyword>
<dbReference type="GO" id="GO:0005737">
    <property type="term" value="C:cytoplasm"/>
    <property type="evidence" value="ECO:0007669"/>
    <property type="project" value="UniProtKB-ARBA"/>
</dbReference>
<evidence type="ECO:0000256" key="2">
    <source>
        <dbReference type="ARBA" id="ARBA00022737"/>
    </source>
</evidence>
<keyword evidence="2" id="KW-0677">Repeat</keyword>
<dbReference type="InterPro" id="IPR048720">
    <property type="entry name" value="PROPPIN"/>
</dbReference>
<organism evidence="5 6">
    <name type="scientific">Globisporangium ultimum (strain ATCC 200006 / CBS 805.95 / DAOM BR144)</name>
    <name type="common">Pythium ultimum</name>
    <dbReference type="NCBI Taxonomy" id="431595"/>
    <lineage>
        <taxon>Eukaryota</taxon>
        <taxon>Sar</taxon>
        <taxon>Stramenopiles</taxon>
        <taxon>Oomycota</taxon>
        <taxon>Peronosporomycetes</taxon>
        <taxon>Pythiales</taxon>
        <taxon>Pythiaceae</taxon>
        <taxon>Globisporangium</taxon>
    </lineage>
</organism>
<dbReference type="OMA" id="PNEENCH"/>
<dbReference type="InParanoid" id="K3WTY4"/>
<protein>
    <recommendedName>
        <fullName evidence="7">Autophagy-related protein 18</fullName>
    </recommendedName>
</protein>
<evidence type="ECO:0000256" key="3">
    <source>
        <dbReference type="ARBA" id="ARBA00025740"/>
    </source>
</evidence>
<sequence>MGELWTHVEATPEQSGAANEDNRFLLVQLQDITLKIHDLIERIQAATRMVCPSTKQLQQQRHDQIQKEIDCVVDMFEKLHDSSKLPSVRPPPFATASSAIYVIHALRQAELSQEFHRSLLQAQRQISISSSYSMDNFAYGSTPFHTWLDLIQSAHVNQAIMECQAAKDIVIDYKDTLCKSQSFQLVDEMHERQVSWNPRQSFFIFKCTSAKQNQQQQAAMKSAETGKNDLLFLSFNQEASCISVGTRQGFGIYNCEPFGKVFQEHIGGIGIAEMLYCTSLIALVGAGEQPAFSPRRLRVWNTKTGAAICDLNFVTAVLAVRMNRQRLVAVLERKIYIFDINSMKILETLDTSPNPNALCVLSPHDNGHLAFPSGASPGEIVLYDANNLSVLNAFQAHRAAPVAMAFNSQGTLLATASETGTLIRVFGVPGGKKKASFRRGSYPAQIYCLAFNESSTILCASSDTGTIHFFSLTGTESTATGSFGHFTPITSTLAVAGSTFGSTAFGGAPPSPMSTASDGKVTVSASPSRPSRSGSATNLEDVAGAVSAYLPSSLTGMAEGTRDFAYARLRTTGVPNRCAVHGPKDASNPVVQLYVATADGYFYEYSLNLAAGGKCKLERENVLRESTSEEIEAVYLT</sequence>
<dbReference type="FunFam" id="2.130.10.10:FF:000397">
    <property type="entry name" value="Autophagy-related protein 18"/>
    <property type="match status" value="1"/>
</dbReference>
<keyword evidence="6" id="KW-1185">Reference proteome</keyword>
<dbReference type="SMART" id="SM00320">
    <property type="entry name" value="WD40"/>
    <property type="match status" value="2"/>
</dbReference>